<evidence type="ECO:0000313" key="9">
    <source>
        <dbReference type="Proteomes" id="UP000070186"/>
    </source>
</evidence>
<dbReference type="InterPro" id="IPR015424">
    <property type="entry name" value="PyrdxlP-dep_Trfase"/>
</dbReference>
<evidence type="ECO:0000256" key="2">
    <source>
        <dbReference type="ARBA" id="ARBA00007441"/>
    </source>
</evidence>
<gene>
    <name evidence="8" type="ORF">AT959_02885</name>
</gene>
<dbReference type="Pfam" id="PF00155">
    <property type="entry name" value="Aminotran_1_2"/>
    <property type="match status" value="1"/>
</dbReference>
<protein>
    <submittedName>
        <fullName evidence="8">GntR family transcriptional regulator</fullName>
    </submittedName>
</protein>
<organism evidence="8 9">
    <name type="scientific">Dechloromonas denitrificans</name>
    <dbReference type="NCBI Taxonomy" id="281362"/>
    <lineage>
        <taxon>Bacteria</taxon>
        <taxon>Pseudomonadati</taxon>
        <taxon>Pseudomonadota</taxon>
        <taxon>Betaproteobacteria</taxon>
        <taxon>Rhodocyclales</taxon>
        <taxon>Azonexaceae</taxon>
        <taxon>Dechloromonas</taxon>
    </lineage>
</organism>
<dbReference type="STRING" id="281362.AT959_02885"/>
<dbReference type="InterPro" id="IPR015421">
    <property type="entry name" value="PyrdxlP-dep_Trfase_major"/>
</dbReference>
<dbReference type="PANTHER" id="PTHR42790">
    <property type="entry name" value="AMINOTRANSFERASE"/>
    <property type="match status" value="1"/>
</dbReference>
<feature type="domain" description="Aminotransferase class I/classII large" evidence="7">
    <location>
        <begin position="54"/>
        <end position="378"/>
    </location>
</feature>
<proteinExistence type="inferred from homology"/>
<evidence type="ECO:0000259" key="7">
    <source>
        <dbReference type="Pfam" id="PF00155"/>
    </source>
</evidence>
<evidence type="ECO:0000256" key="1">
    <source>
        <dbReference type="ARBA" id="ARBA00001933"/>
    </source>
</evidence>
<dbReference type="Gene3D" id="3.90.1150.10">
    <property type="entry name" value="Aspartate Aminotransferase, domain 1"/>
    <property type="match status" value="1"/>
</dbReference>
<evidence type="ECO:0000313" key="8">
    <source>
        <dbReference type="EMBL" id="KXB32025.1"/>
    </source>
</evidence>
<dbReference type="RefSeq" id="WP_066880388.1">
    <property type="nucleotide sequence ID" value="NZ_LODL01000007.1"/>
</dbReference>
<evidence type="ECO:0000256" key="4">
    <source>
        <dbReference type="ARBA" id="ARBA00022576"/>
    </source>
</evidence>
<reference evidence="8 9" key="1">
    <citation type="submission" date="2015-12" db="EMBL/GenBank/DDBJ databases">
        <title>Nitrous oxide reduction kinetics distinguish bacteria harboring typical versus atypical NosZ.</title>
        <authorList>
            <person name="Yoon S."/>
            <person name="Nissen S."/>
            <person name="Park D."/>
            <person name="Sanford R.A."/>
            <person name="Loeffler F.E."/>
        </authorList>
    </citation>
    <scope>NUCLEOTIDE SEQUENCE [LARGE SCALE GENOMIC DNA]</scope>
    <source>
        <strain evidence="8 9">ATCC BAA-841</strain>
    </source>
</reference>
<keyword evidence="6" id="KW-0663">Pyridoxal phosphate</keyword>
<dbReference type="InterPro" id="IPR004839">
    <property type="entry name" value="Aminotransferase_I/II_large"/>
</dbReference>
<keyword evidence="4" id="KW-0032">Aminotransferase</keyword>
<dbReference type="CDD" id="cd00609">
    <property type="entry name" value="AAT_like"/>
    <property type="match status" value="1"/>
</dbReference>
<dbReference type="GO" id="GO:0030170">
    <property type="term" value="F:pyridoxal phosphate binding"/>
    <property type="evidence" value="ECO:0007669"/>
    <property type="project" value="InterPro"/>
</dbReference>
<accession>A0A133XM58</accession>
<comment type="cofactor">
    <cofactor evidence="1">
        <name>pyridoxal 5'-phosphate</name>
        <dbReference type="ChEBI" id="CHEBI:597326"/>
    </cofactor>
</comment>
<dbReference type="EMBL" id="LODL01000007">
    <property type="protein sequence ID" value="KXB32025.1"/>
    <property type="molecule type" value="Genomic_DNA"/>
</dbReference>
<comment type="caution">
    <text evidence="8">The sequence shown here is derived from an EMBL/GenBank/DDBJ whole genome shotgun (WGS) entry which is preliminary data.</text>
</comment>
<dbReference type="InterPro" id="IPR050859">
    <property type="entry name" value="Class-I_PLP-dep_aminotransf"/>
</dbReference>
<evidence type="ECO:0000256" key="5">
    <source>
        <dbReference type="ARBA" id="ARBA00022679"/>
    </source>
</evidence>
<dbReference type="SUPFAM" id="SSF53383">
    <property type="entry name" value="PLP-dependent transferases"/>
    <property type="match status" value="1"/>
</dbReference>
<comment type="similarity">
    <text evidence="2">Belongs to the class-I pyridoxal-phosphate-dependent aminotransferase family.</text>
</comment>
<dbReference type="PANTHER" id="PTHR42790:SF19">
    <property type="entry name" value="KYNURENINE_ALPHA-AMINOADIPATE AMINOTRANSFERASE, MITOCHONDRIAL"/>
    <property type="match status" value="1"/>
</dbReference>
<dbReference type="GO" id="GO:0008483">
    <property type="term" value="F:transaminase activity"/>
    <property type="evidence" value="ECO:0007669"/>
    <property type="project" value="UniProtKB-KW"/>
</dbReference>
<dbReference type="AlphaFoldDB" id="A0A133XM58"/>
<keyword evidence="5" id="KW-0808">Transferase</keyword>
<dbReference type="Gene3D" id="3.40.640.10">
    <property type="entry name" value="Type I PLP-dependent aspartate aminotransferase-like (Major domain)"/>
    <property type="match status" value="1"/>
</dbReference>
<name>A0A133XM58_9RHOO</name>
<dbReference type="GO" id="GO:1901605">
    <property type="term" value="P:alpha-amino acid metabolic process"/>
    <property type="evidence" value="ECO:0007669"/>
    <property type="project" value="TreeGrafter"/>
</dbReference>
<dbReference type="InterPro" id="IPR015422">
    <property type="entry name" value="PyrdxlP-dep_Trfase_small"/>
</dbReference>
<keyword evidence="9" id="KW-1185">Reference proteome</keyword>
<sequence>MTSETCAPRFSPRFSRRIAGLEASPIREMLAIIDRPGMISFAGGLPAPETFPDMQQLAVPPAALQYGASEGDPELRQAVAAELNALGLACTPAQVLILSGSQQGIDLVGKLFIDTGTPVAVEAPTYLAALQVFRYFGARFTTLDPNLPAAGLATDERPAFAYAIPTFQNPTGHCYDAAQRAALARACDELQVPLFEDDPYRDLAYDACERTPVCARLQRASWVYQGSFSKSLAPGLRLGYLVASPDLLTPLVRLKQAADLHSNRLSQWYVLGQLRDAGRPARIAALVEIYRRKRDHFVQGLERYFSGLADWQVPPGGLFVWLKLKAPLDTRQLLPAAIERGVAFMPGEPFFPERPAGCGALRLNFSHASVEQIERGLAILAELVAQAGSGAGVKGTLPVAR</sequence>
<evidence type="ECO:0000256" key="6">
    <source>
        <dbReference type="ARBA" id="ARBA00022898"/>
    </source>
</evidence>
<dbReference type="Proteomes" id="UP000070186">
    <property type="component" value="Unassembled WGS sequence"/>
</dbReference>
<comment type="subunit">
    <text evidence="3">Homodimer.</text>
</comment>
<evidence type="ECO:0000256" key="3">
    <source>
        <dbReference type="ARBA" id="ARBA00011738"/>
    </source>
</evidence>
<dbReference type="FunFam" id="3.40.640.10:FF:000053">
    <property type="entry name" value="Aminotransferase, class I"/>
    <property type="match status" value="1"/>
</dbReference>